<dbReference type="Pfam" id="PF03091">
    <property type="entry name" value="CutA1"/>
    <property type="match status" value="1"/>
</dbReference>
<dbReference type="EMBL" id="JQEC01000027">
    <property type="protein sequence ID" value="KGJ93337.1"/>
    <property type="molecule type" value="Genomic_DNA"/>
</dbReference>
<organism evidence="2 3">
    <name type="scientific">Colwellia psychrerythraea</name>
    <name type="common">Vibrio psychroerythus</name>
    <dbReference type="NCBI Taxonomy" id="28229"/>
    <lineage>
        <taxon>Bacteria</taxon>
        <taxon>Pseudomonadati</taxon>
        <taxon>Pseudomonadota</taxon>
        <taxon>Gammaproteobacteria</taxon>
        <taxon>Alteromonadales</taxon>
        <taxon>Colwelliaceae</taxon>
        <taxon>Colwellia</taxon>
    </lineage>
</organism>
<dbReference type="OrthoDB" id="37622at2"/>
<evidence type="ECO:0000313" key="2">
    <source>
        <dbReference type="EMBL" id="KGJ93337.1"/>
    </source>
</evidence>
<reference evidence="2 3" key="1">
    <citation type="submission" date="2014-08" db="EMBL/GenBank/DDBJ databases">
        <title>Genomic and Phenotypic Diversity of Colwellia psychrerythraea strains from Disparate Marine Basins.</title>
        <authorList>
            <person name="Techtmann S.M."/>
            <person name="Stelling S.C."/>
            <person name="Utturkar S.M."/>
            <person name="Alshibli N."/>
            <person name="Harris A."/>
            <person name="Brown S.D."/>
            <person name="Hazen T.C."/>
        </authorList>
    </citation>
    <scope>NUCLEOTIDE SEQUENCE [LARGE SCALE GENOMIC DNA]</scope>
    <source>
        <strain evidence="2 3">GAB14E</strain>
    </source>
</reference>
<accession>A0A099KTY2</accession>
<proteinExistence type="inferred from homology"/>
<dbReference type="InterPro" id="IPR015867">
    <property type="entry name" value="N-reg_PII/ATP_PRibTrfase_C"/>
</dbReference>
<protein>
    <submittedName>
        <fullName evidence="2">CutA1 divalent ion tolerance protein</fullName>
    </submittedName>
</protein>
<dbReference type="Proteomes" id="UP000029868">
    <property type="component" value="Unassembled WGS sequence"/>
</dbReference>
<name>A0A099KTY2_COLPS</name>
<gene>
    <name evidence="2" type="ORF">GAB14E_2661</name>
</gene>
<dbReference type="RefSeq" id="WP_033082334.1">
    <property type="nucleotide sequence ID" value="NZ_JQEC01000027.1"/>
</dbReference>
<dbReference type="AlphaFoldDB" id="A0A099KTY2"/>
<dbReference type="SUPFAM" id="SSF54913">
    <property type="entry name" value="GlnB-like"/>
    <property type="match status" value="1"/>
</dbReference>
<comment type="caution">
    <text evidence="2">The sequence shown here is derived from an EMBL/GenBank/DDBJ whole genome shotgun (WGS) entry which is preliminary data.</text>
</comment>
<dbReference type="InterPro" id="IPR011322">
    <property type="entry name" value="N-reg_PII-like_a/b"/>
</dbReference>
<comment type="similarity">
    <text evidence="1">Belongs to the CutA family.</text>
</comment>
<dbReference type="PANTHER" id="PTHR23419">
    <property type="entry name" value="DIVALENT CATION TOLERANCE CUTA-RELATED"/>
    <property type="match status" value="1"/>
</dbReference>
<dbReference type="Gene3D" id="3.30.70.120">
    <property type="match status" value="1"/>
</dbReference>
<evidence type="ECO:0000256" key="1">
    <source>
        <dbReference type="ARBA" id="ARBA00010169"/>
    </source>
</evidence>
<dbReference type="InterPro" id="IPR004323">
    <property type="entry name" value="Ion_tolerance_CutA"/>
</dbReference>
<dbReference type="GO" id="GO:0005507">
    <property type="term" value="F:copper ion binding"/>
    <property type="evidence" value="ECO:0007669"/>
    <property type="project" value="TreeGrafter"/>
</dbReference>
<dbReference type="GO" id="GO:0010038">
    <property type="term" value="P:response to metal ion"/>
    <property type="evidence" value="ECO:0007669"/>
    <property type="project" value="InterPro"/>
</dbReference>
<sequence length="103" mass="11745">MYQLVLTTCPDDTVAQNIAQHLVTEKLAACVNIIANVTSVYCWQDELQCDSEVQLLIKTDENKFAALNKRINQLHPYDVVEVIALNIQQGDKHYLNWITNSLK</sequence>
<evidence type="ECO:0000313" key="3">
    <source>
        <dbReference type="Proteomes" id="UP000029868"/>
    </source>
</evidence>
<dbReference type="PATRIC" id="fig|28229.3.peg.2288"/>
<dbReference type="PANTHER" id="PTHR23419:SF8">
    <property type="entry name" value="FI09726P"/>
    <property type="match status" value="1"/>
</dbReference>